<evidence type="ECO:0000313" key="5">
    <source>
        <dbReference type="Proteomes" id="UP000651977"/>
    </source>
</evidence>
<accession>A0ABQ1HV15</accession>
<sequence length="325" mass="36282">MKLSILYDKTWRISLVGLVCSLLLACQIQQQPLRVALSPWLGFEPIFLSKQLAYTGAEQYTVSELTTPSHVMHALKSGQVDAAFLSLTEAINLLAESVDLTIVAVVDRSVGGDALVSQADISQVSQLTGKRIGYESKSVASLVMDDWLNNEDVNADKFVLVEAKLDEQLALFRKGEISAVMTSGPIQSRLVDNLSANVLYQSGSQGEAYYRVMVVRTEVLNHKGRQVAQLLSNFFAAQSWLEEHSREGYKLIAKRNQLYSKEVRQAYSKIQMLNKQQSIALLSGEVMIGHAQQKAQRMAELELIHRSPDLRRNFTSEWLTEFTGV</sequence>
<evidence type="ECO:0000256" key="1">
    <source>
        <dbReference type="ARBA" id="ARBA00004418"/>
    </source>
</evidence>
<evidence type="ECO:0000313" key="4">
    <source>
        <dbReference type="EMBL" id="GGA92531.1"/>
    </source>
</evidence>
<dbReference type="RefSeq" id="WP_055731762.1">
    <property type="nucleotide sequence ID" value="NZ_BMDY01000001.1"/>
</dbReference>
<evidence type="ECO:0000256" key="3">
    <source>
        <dbReference type="ARBA" id="ARBA00022729"/>
    </source>
</evidence>
<dbReference type="EMBL" id="BMDY01000001">
    <property type="protein sequence ID" value="GGA92531.1"/>
    <property type="molecule type" value="Genomic_DNA"/>
</dbReference>
<keyword evidence="3" id="KW-0732">Signal</keyword>
<dbReference type="PROSITE" id="PS51257">
    <property type="entry name" value="PROKAR_LIPOPROTEIN"/>
    <property type="match status" value="1"/>
</dbReference>
<evidence type="ECO:0000256" key="2">
    <source>
        <dbReference type="ARBA" id="ARBA00010742"/>
    </source>
</evidence>
<comment type="caution">
    <text evidence="4">The sequence shown here is derived from an EMBL/GenBank/DDBJ whole genome shotgun (WGS) entry which is preliminary data.</text>
</comment>
<dbReference type="SUPFAM" id="SSF53850">
    <property type="entry name" value="Periplasmic binding protein-like II"/>
    <property type="match status" value="1"/>
</dbReference>
<dbReference type="Gene3D" id="3.40.190.10">
    <property type="entry name" value="Periplasmic binding protein-like II"/>
    <property type="match status" value="2"/>
</dbReference>
<protein>
    <recommendedName>
        <fullName evidence="6">SsuA/THI5-like domain-containing protein</fullName>
    </recommendedName>
</protein>
<comment type="subcellular location">
    <subcellularLocation>
        <location evidence="1">Periplasm</location>
    </subcellularLocation>
</comment>
<name>A0ABQ1HV15_9ALTE</name>
<dbReference type="PANTHER" id="PTHR30024:SF47">
    <property type="entry name" value="TAURINE-BINDING PERIPLASMIC PROTEIN"/>
    <property type="match status" value="1"/>
</dbReference>
<gene>
    <name evidence="4" type="ORF">GCM10007414_01470</name>
</gene>
<reference evidence="5" key="1">
    <citation type="journal article" date="2019" name="Int. J. Syst. Evol. Microbiol.">
        <title>The Global Catalogue of Microorganisms (GCM) 10K type strain sequencing project: providing services to taxonomists for standard genome sequencing and annotation.</title>
        <authorList>
            <consortium name="The Broad Institute Genomics Platform"/>
            <consortium name="The Broad Institute Genome Sequencing Center for Infectious Disease"/>
            <person name="Wu L."/>
            <person name="Ma J."/>
        </authorList>
    </citation>
    <scope>NUCLEOTIDE SEQUENCE [LARGE SCALE GENOMIC DNA]</scope>
    <source>
        <strain evidence="5">CGMCC 1.10131</strain>
    </source>
</reference>
<evidence type="ECO:0008006" key="6">
    <source>
        <dbReference type="Google" id="ProtNLM"/>
    </source>
</evidence>
<dbReference type="Pfam" id="PF13379">
    <property type="entry name" value="NMT1_2"/>
    <property type="match status" value="1"/>
</dbReference>
<keyword evidence="5" id="KW-1185">Reference proteome</keyword>
<proteinExistence type="inferred from homology"/>
<organism evidence="4 5">
    <name type="scientific">Agarivorans gilvus</name>
    <dbReference type="NCBI Taxonomy" id="680279"/>
    <lineage>
        <taxon>Bacteria</taxon>
        <taxon>Pseudomonadati</taxon>
        <taxon>Pseudomonadota</taxon>
        <taxon>Gammaproteobacteria</taxon>
        <taxon>Alteromonadales</taxon>
        <taxon>Alteromonadaceae</taxon>
        <taxon>Agarivorans</taxon>
    </lineage>
</organism>
<comment type="similarity">
    <text evidence="2">Belongs to the bacterial solute-binding protein SsuA/TauA family.</text>
</comment>
<dbReference type="Proteomes" id="UP000651977">
    <property type="component" value="Unassembled WGS sequence"/>
</dbReference>
<dbReference type="PANTHER" id="PTHR30024">
    <property type="entry name" value="ALIPHATIC SULFONATES-BINDING PROTEIN-RELATED"/>
    <property type="match status" value="1"/>
</dbReference>